<feature type="compositionally biased region" description="Basic and acidic residues" evidence="1">
    <location>
        <begin position="1"/>
        <end position="25"/>
    </location>
</feature>
<accession>A0A0D7B4V5</accession>
<feature type="region of interest" description="Disordered" evidence="1">
    <location>
        <begin position="87"/>
        <end position="110"/>
    </location>
</feature>
<gene>
    <name evidence="2" type="ORF">CYLTODRAFT_492240</name>
</gene>
<dbReference type="EMBL" id="KN880586">
    <property type="protein sequence ID" value="KIY65542.1"/>
    <property type="molecule type" value="Genomic_DNA"/>
</dbReference>
<keyword evidence="3" id="KW-1185">Reference proteome</keyword>
<feature type="region of interest" description="Disordered" evidence="1">
    <location>
        <begin position="1"/>
        <end position="45"/>
    </location>
</feature>
<evidence type="ECO:0000256" key="1">
    <source>
        <dbReference type="SAM" id="MobiDB-lite"/>
    </source>
</evidence>
<organism evidence="2 3">
    <name type="scientific">Cylindrobasidium torrendii FP15055 ss-10</name>
    <dbReference type="NCBI Taxonomy" id="1314674"/>
    <lineage>
        <taxon>Eukaryota</taxon>
        <taxon>Fungi</taxon>
        <taxon>Dikarya</taxon>
        <taxon>Basidiomycota</taxon>
        <taxon>Agaricomycotina</taxon>
        <taxon>Agaricomycetes</taxon>
        <taxon>Agaricomycetidae</taxon>
        <taxon>Agaricales</taxon>
        <taxon>Marasmiineae</taxon>
        <taxon>Physalacriaceae</taxon>
        <taxon>Cylindrobasidium</taxon>
    </lineage>
</organism>
<reference evidence="2 3" key="1">
    <citation type="journal article" date="2015" name="Fungal Genet. Biol.">
        <title>Evolution of novel wood decay mechanisms in Agaricales revealed by the genome sequences of Fistulina hepatica and Cylindrobasidium torrendii.</title>
        <authorList>
            <person name="Floudas D."/>
            <person name="Held B.W."/>
            <person name="Riley R."/>
            <person name="Nagy L.G."/>
            <person name="Koehler G."/>
            <person name="Ransdell A.S."/>
            <person name="Younus H."/>
            <person name="Chow J."/>
            <person name="Chiniquy J."/>
            <person name="Lipzen A."/>
            <person name="Tritt A."/>
            <person name="Sun H."/>
            <person name="Haridas S."/>
            <person name="LaButti K."/>
            <person name="Ohm R.A."/>
            <person name="Kues U."/>
            <person name="Blanchette R.A."/>
            <person name="Grigoriev I.V."/>
            <person name="Minto R.E."/>
            <person name="Hibbett D.S."/>
        </authorList>
    </citation>
    <scope>NUCLEOTIDE SEQUENCE [LARGE SCALE GENOMIC DNA]</scope>
    <source>
        <strain evidence="2 3">FP15055 ss-10</strain>
    </source>
</reference>
<proteinExistence type="predicted"/>
<name>A0A0D7B4V5_9AGAR</name>
<dbReference type="AlphaFoldDB" id="A0A0D7B4V5"/>
<protein>
    <submittedName>
        <fullName evidence="2">Uncharacterized protein</fullName>
    </submittedName>
</protein>
<evidence type="ECO:0000313" key="2">
    <source>
        <dbReference type="EMBL" id="KIY65542.1"/>
    </source>
</evidence>
<sequence>MRIRSTDAPEIRERHLSQTPGDRRSHITPISLRQPAPLSPAHGASVAGFRGRCQSTWSASLRAVEKRPYRQPCRPTGEHRLAASTTISIGNEKDSPLPHDSTVSQAEGPPGDVRLIASVEARAQGTHSYQPSSCCQSVKLQSCFLARPTQQSQAQDRFGFGRTCDSACETCSYTARARNSTTSRRWEGNGPACQGMQAYAWRKDTGCCSHGARSLMLVSDFTCDILRFRWLRQTSSLEGTSLDMRGTFSAGKDALPLHRNLRVDSSAVGIHLNARPRSSVSFGITYEDWVTTHLPCSTHRASGLISACSIRVYVSSAIDRRTQAFTYCDSLYESPG</sequence>
<dbReference type="Proteomes" id="UP000054007">
    <property type="component" value="Unassembled WGS sequence"/>
</dbReference>
<evidence type="ECO:0000313" key="3">
    <source>
        <dbReference type="Proteomes" id="UP000054007"/>
    </source>
</evidence>